<dbReference type="InterPro" id="IPR051949">
    <property type="entry name" value="Cation_Transport_ATPase"/>
</dbReference>
<evidence type="ECO:0000256" key="8">
    <source>
        <dbReference type="SAM" id="Phobius"/>
    </source>
</evidence>
<keyword evidence="5" id="KW-0067">ATP-binding</keyword>
<protein>
    <recommendedName>
        <fullName evidence="11">HAD family hydrolase</fullName>
    </recommendedName>
</protein>
<comment type="similarity">
    <text evidence="2">Belongs to the cation transport ATPase (P-type) (TC 3.A.3) family. Type IB subfamily.</text>
</comment>
<keyword evidence="3" id="KW-0479">Metal-binding</keyword>
<evidence type="ECO:0000313" key="10">
    <source>
        <dbReference type="Proteomes" id="UP000313988"/>
    </source>
</evidence>
<keyword evidence="4" id="KW-0547">Nucleotide-binding</keyword>
<dbReference type="InterPro" id="IPR036412">
    <property type="entry name" value="HAD-like_sf"/>
</dbReference>
<dbReference type="PRINTS" id="PR00120">
    <property type="entry name" value="HATPASE"/>
</dbReference>
<dbReference type="Gene3D" id="3.40.50.1000">
    <property type="entry name" value="HAD superfamily/HAD-like"/>
    <property type="match status" value="1"/>
</dbReference>
<keyword evidence="8" id="KW-0472">Membrane</keyword>
<gene>
    <name evidence="9" type="ORF">FHR04_04690</name>
</gene>
<name>A0A5C4Y960_9DEIO</name>
<keyword evidence="6" id="KW-0460">Magnesium</keyword>
<dbReference type="Proteomes" id="UP000313988">
    <property type="component" value="Unassembled WGS sequence"/>
</dbReference>
<evidence type="ECO:0000256" key="3">
    <source>
        <dbReference type="ARBA" id="ARBA00022723"/>
    </source>
</evidence>
<feature type="transmembrane region" description="Helical" evidence="8">
    <location>
        <begin position="67"/>
        <end position="90"/>
    </location>
</feature>
<keyword evidence="8" id="KW-0812">Transmembrane</keyword>
<feature type="transmembrane region" description="Helical" evidence="8">
    <location>
        <begin position="96"/>
        <end position="115"/>
    </location>
</feature>
<dbReference type="GO" id="GO:0016020">
    <property type="term" value="C:membrane"/>
    <property type="evidence" value="ECO:0007669"/>
    <property type="project" value="UniProtKB-SubCell"/>
</dbReference>
<evidence type="ECO:0000256" key="2">
    <source>
        <dbReference type="ARBA" id="ARBA00006024"/>
    </source>
</evidence>
<dbReference type="GO" id="GO:0005524">
    <property type="term" value="F:ATP binding"/>
    <property type="evidence" value="ECO:0007669"/>
    <property type="project" value="UniProtKB-KW"/>
</dbReference>
<evidence type="ECO:0000313" key="9">
    <source>
        <dbReference type="EMBL" id="TNM72135.1"/>
    </source>
</evidence>
<dbReference type="PANTHER" id="PTHR43079">
    <property type="entry name" value="PROBABLE CADMIUM/ZINC-TRANSPORTING ATPASE HMA1"/>
    <property type="match status" value="1"/>
</dbReference>
<evidence type="ECO:0000256" key="6">
    <source>
        <dbReference type="ARBA" id="ARBA00022842"/>
    </source>
</evidence>
<comment type="subcellular location">
    <subcellularLocation>
        <location evidence="1">Membrane</location>
        <topology evidence="1">Multi-pass membrane protein</topology>
    </subcellularLocation>
</comment>
<dbReference type="InterPro" id="IPR001757">
    <property type="entry name" value="P_typ_ATPase"/>
</dbReference>
<comment type="caution">
    <text evidence="9">The sequence shown here is derived from an EMBL/GenBank/DDBJ whole genome shotgun (WGS) entry which is preliminary data.</text>
</comment>
<evidence type="ECO:0008006" key="11">
    <source>
        <dbReference type="Google" id="ProtNLM"/>
    </source>
</evidence>
<proteinExistence type="inferred from homology"/>
<organism evidence="9 10">
    <name type="scientific">Deinococcus radiopugnans ATCC 19172</name>
    <dbReference type="NCBI Taxonomy" id="585398"/>
    <lineage>
        <taxon>Bacteria</taxon>
        <taxon>Thermotogati</taxon>
        <taxon>Deinococcota</taxon>
        <taxon>Deinococci</taxon>
        <taxon>Deinococcales</taxon>
        <taxon>Deinococcaceae</taxon>
        <taxon>Deinococcus</taxon>
    </lineage>
</organism>
<dbReference type="GO" id="GO:0046872">
    <property type="term" value="F:metal ion binding"/>
    <property type="evidence" value="ECO:0007669"/>
    <property type="project" value="UniProtKB-KW"/>
</dbReference>
<dbReference type="GO" id="GO:0016887">
    <property type="term" value="F:ATP hydrolysis activity"/>
    <property type="evidence" value="ECO:0007669"/>
    <property type="project" value="InterPro"/>
</dbReference>
<dbReference type="Pfam" id="PF08282">
    <property type="entry name" value="Hydrolase_3"/>
    <property type="match status" value="1"/>
</dbReference>
<accession>A0A5C4Y960</accession>
<evidence type="ECO:0000256" key="4">
    <source>
        <dbReference type="ARBA" id="ARBA00022741"/>
    </source>
</evidence>
<reference evidence="9 10" key="1">
    <citation type="submission" date="2019-06" db="EMBL/GenBank/DDBJ databases">
        <title>Genome sequence of Deinococcus radiopugnans ATCC 19172.</title>
        <authorList>
            <person name="Maclea K.S."/>
            <person name="Maynard C.R."/>
        </authorList>
    </citation>
    <scope>NUCLEOTIDE SEQUENCE [LARGE SCALE GENOMIC DNA]</scope>
    <source>
        <strain evidence="9 10">ATCC 19172</strain>
    </source>
</reference>
<evidence type="ECO:0000256" key="1">
    <source>
        <dbReference type="ARBA" id="ARBA00004141"/>
    </source>
</evidence>
<keyword evidence="7" id="KW-1278">Translocase</keyword>
<dbReference type="AlphaFoldDB" id="A0A5C4Y960"/>
<dbReference type="PRINTS" id="PR00119">
    <property type="entry name" value="CATATPASE"/>
</dbReference>
<keyword evidence="8" id="KW-1133">Transmembrane helix</keyword>
<dbReference type="PANTHER" id="PTHR43079:SF1">
    <property type="entry name" value="CADMIUM_ZINC-TRANSPORTING ATPASE HMA1, CHLOROPLASTIC-RELATED"/>
    <property type="match status" value="1"/>
</dbReference>
<dbReference type="InterPro" id="IPR023214">
    <property type="entry name" value="HAD_sf"/>
</dbReference>
<evidence type="ECO:0000256" key="7">
    <source>
        <dbReference type="ARBA" id="ARBA00022967"/>
    </source>
</evidence>
<evidence type="ECO:0000256" key="5">
    <source>
        <dbReference type="ARBA" id="ARBA00022840"/>
    </source>
</evidence>
<dbReference type="EMBL" id="VDMO01000004">
    <property type="protein sequence ID" value="TNM72135.1"/>
    <property type="molecule type" value="Genomic_DNA"/>
</dbReference>
<sequence length="118" mass="12020">MGELPGPLAMVGDGVNDAPALARADLGIAVASGTDVAIESADVVLMKNDLGKLAGAVKLAKDARRTVFMNLAFAFGVILLIAPLAVAGHIPLPLGVIAHEGGTVFVVFMGLRLLGHRL</sequence>
<dbReference type="SUPFAM" id="SSF56784">
    <property type="entry name" value="HAD-like"/>
    <property type="match status" value="1"/>
</dbReference>